<reference evidence="1 2" key="1">
    <citation type="journal article" date="2019" name="Commun. Biol.">
        <title>The bagworm genome reveals a unique fibroin gene that provides high tensile strength.</title>
        <authorList>
            <person name="Kono N."/>
            <person name="Nakamura H."/>
            <person name="Ohtoshi R."/>
            <person name="Tomita M."/>
            <person name="Numata K."/>
            <person name="Arakawa K."/>
        </authorList>
    </citation>
    <scope>NUCLEOTIDE SEQUENCE [LARGE SCALE GENOMIC DNA]</scope>
</reference>
<dbReference type="PANTHER" id="PTHR46060">
    <property type="entry name" value="MARINER MOS1 TRANSPOSASE-LIKE PROTEIN"/>
    <property type="match status" value="1"/>
</dbReference>
<dbReference type="InterPro" id="IPR052709">
    <property type="entry name" value="Transposase-MT_Hybrid"/>
</dbReference>
<evidence type="ECO:0000313" key="1">
    <source>
        <dbReference type="EMBL" id="GBP97389.1"/>
    </source>
</evidence>
<keyword evidence="2" id="KW-1185">Reference proteome</keyword>
<dbReference type="PANTHER" id="PTHR46060:SF1">
    <property type="entry name" value="MARINER MOS1 TRANSPOSASE-LIKE PROTEIN"/>
    <property type="match status" value="1"/>
</dbReference>
<comment type="caution">
    <text evidence="1">The sequence shown here is derived from an EMBL/GenBank/DDBJ whole genome shotgun (WGS) entry which is preliminary data.</text>
</comment>
<dbReference type="AlphaFoldDB" id="A0A4C2ADW0"/>
<dbReference type="Proteomes" id="UP000299102">
    <property type="component" value="Unassembled WGS sequence"/>
</dbReference>
<dbReference type="STRING" id="151549.A0A4C2ADW0"/>
<gene>
    <name evidence="1" type="ORF">EVAR_70527_1</name>
</gene>
<dbReference type="EMBL" id="BGZK01002926">
    <property type="protein sequence ID" value="GBP97389.1"/>
    <property type="molecule type" value="Genomic_DNA"/>
</dbReference>
<name>A0A4C2ADW0_EUMVA</name>
<organism evidence="1 2">
    <name type="scientific">Eumeta variegata</name>
    <name type="common">Bagworm moth</name>
    <name type="synonym">Eumeta japonica</name>
    <dbReference type="NCBI Taxonomy" id="151549"/>
    <lineage>
        <taxon>Eukaryota</taxon>
        <taxon>Metazoa</taxon>
        <taxon>Ecdysozoa</taxon>
        <taxon>Arthropoda</taxon>
        <taxon>Hexapoda</taxon>
        <taxon>Insecta</taxon>
        <taxon>Pterygota</taxon>
        <taxon>Neoptera</taxon>
        <taxon>Endopterygota</taxon>
        <taxon>Lepidoptera</taxon>
        <taxon>Glossata</taxon>
        <taxon>Ditrysia</taxon>
        <taxon>Tineoidea</taxon>
        <taxon>Psychidae</taxon>
        <taxon>Oiketicinae</taxon>
        <taxon>Eumeta</taxon>
    </lineage>
</organism>
<evidence type="ECO:0000313" key="2">
    <source>
        <dbReference type="Proteomes" id="UP000299102"/>
    </source>
</evidence>
<protein>
    <recommendedName>
        <fullName evidence="3">Mos1 transposase HTH domain-containing protein</fullName>
    </recommendedName>
</protein>
<accession>A0A4C2ADW0</accession>
<proteinExistence type="predicted"/>
<dbReference type="OrthoDB" id="616263at2759"/>
<sequence length="176" mass="20184">MKLCRSELAANDILRIYYAPRPFPLRRVPILLHCDALVTNFTAAKNRALYCNCMYIIIIGDILKLENFTTERVNQDLQDTLGANAPPSSVVARWYTEFKRRKTSTKDDLRTSLPTTVVTEESKRSRRSVLSDRHVTLRFVAEEMETSTGSVHSILHERLGMNKISVRQVLRMLTDA</sequence>
<evidence type="ECO:0008006" key="3">
    <source>
        <dbReference type="Google" id="ProtNLM"/>
    </source>
</evidence>